<keyword evidence="1" id="KW-0812">Transmembrane</keyword>
<dbReference type="CDD" id="cd11586">
    <property type="entry name" value="VbhA_like"/>
    <property type="match status" value="1"/>
</dbReference>
<dbReference type="AlphaFoldDB" id="A0A171DPP5"/>
<comment type="caution">
    <text evidence="2">The sequence shown here is derived from an EMBL/GenBank/DDBJ whole genome shotgun (WGS) entry which is preliminary data.</text>
</comment>
<keyword evidence="3" id="KW-1185">Reference proteome</keyword>
<evidence type="ECO:0000313" key="3">
    <source>
        <dbReference type="Proteomes" id="UP000077701"/>
    </source>
</evidence>
<evidence type="ECO:0000313" key="2">
    <source>
        <dbReference type="EMBL" id="GAT71025.1"/>
    </source>
</evidence>
<organism evidence="2 3">
    <name type="scientific">Planomonospora sphaerica</name>
    <dbReference type="NCBI Taxonomy" id="161355"/>
    <lineage>
        <taxon>Bacteria</taxon>
        <taxon>Bacillati</taxon>
        <taxon>Actinomycetota</taxon>
        <taxon>Actinomycetes</taxon>
        <taxon>Streptosporangiales</taxon>
        <taxon>Streptosporangiaceae</taxon>
        <taxon>Planomonospora</taxon>
    </lineage>
</organism>
<proteinExistence type="predicted"/>
<gene>
    <name evidence="2" type="ORF">PS9374_06716</name>
</gene>
<dbReference type="Proteomes" id="UP000077701">
    <property type="component" value="Unassembled WGS sequence"/>
</dbReference>
<accession>A0A171DPP5</accession>
<keyword evidence="1" id="KW-0472">Membrane</keyword>
<dbReference type="RefSeq" id="WP_068903805.1">
    <property type="nucleotide sequence ID" value="NZ_BDCX01000021.1"/>
</dbReference>
<dbReference type="STRING" id="161355.PS9374_06716"/>
<protein>
    <submittedName>
        <fullName evidence="2">Membrane protein</fullName>
    </submittedName>
</protein>
<keyword evidence="1" id="KW-1133">Transmembrane helix</keyword>
<name>A0A171DPP5_9ACTN</name>
<reference evidence="3" key="2">
    <citation type="submission" date="2016-04" db="EMBL/GenBank/DDBJ databases">
        <title>Planomonospora sphaerica JCM9374 whole genome shotgun sequence.</title>
        <authorList>
            <person name="Suzuki T."/>
            <person name="Dohra H."/>
            <person name="Kodani S."/>
        </authorList>
    </citation>
    <scope>NUCLEOTIDE SEQUENCE [LARGE SCALE GENOMIC DNA]</scope>
    <source>
        <strain evidence="3">JCM 9374</strain>
    </source>
</reference>
<dbReference type="EMBL" id="BDCX01000021">
    <property type="protein sequence ID" value="GAT71025.1"/>
    <property type="molecule type" value="Genomic_DNA"/>
</dbReference>
<reference evidence="2 3" key="1">
    <citation type="journal article" date="2016" name="Genome Announc.">
        <title>Draft Genome Sequence of Planomonospora sphaerica JCM9374, a Rare Actinomycete.</title>
        <authorList>
            <person name="Dohra H."/>
            <person name="Suzuki T."/>
            <person name="Inoue Y."/>
            <person name="Kodani S."/>
        </authorList>
    </citation>
    <scope>NUCLEOTIDE SEQUENCE [LARGE SCALE GENOMIC DNA]</scope>
    <source>
        <strain evidence="2 3">JCM 9374</strain>
    </source>
</reference>
<evidence type="ECO:0000256" key="1">
    <source>
        <dbReference type="SAM" id="Phobius"/>
    </source>
</evidence>
<feature type="transmembrane region" description="Helical" evidence="1">
    <location>
        <begin position="12"/>
        <end position="35"/>
    </location>
</feature>
<dbReference type="InterPro" id="IPR033788">
    <property type="entry name" value="VbhA-like"/>
</dbReference>
<sequence length="88" mass="9473">MGWHEHGMSGWGWLAMSIGMVIVWALIIAGTAVVFRYLGTAQRTAAPPAGPSPQDLLAERFARGEIDAEEYRSRLETLRGGGASTTRG</sequence>